<keyword evidence="4 10" id="KW-0698">rRNA processing</keyword>
<dbReference type="RefSeq" id="WP_271022044.1">
    <property type="nucleotide sequence ID" value="NZ_JAQHXR010000009.1"/>
</dbReference>
<evidence type="ECO:0000256" key="8">
    <source>
        <dbReference type="ARBA" id="ARBA00025699"/>
    </source>
</evidence>
<dbReference type="PANTHER" id="PTHR30027">
    <property type="entry name" value="RIBOSOMAL RNA SMALL SUBUNIT METHYLTRANSFERASE E"/>
    <property type="match status" value="1"/>
</dbReference>
<evidence type="ECO:0000256" key="3">
    <source>
        <dbReference type="ARBA" id="ARBA00022490"/>
    </source>
</evidence>
<keyword evidence="6 10" id="KW-0808">Transferase</keyword>
<dbReference type="GO" id="GO:0008168">
    <property type="term" value="F:methyltransferase activity"/>
    <property type="evidence" value="ECO:0007669"/>
    <property type="project" value="UniProtKB-KW"/>
</dbReference>
<evidence type="ECO:0000256" key="10">
    <source>
        <dbReference type="PIRNR" id="PIRNR015601"/>
    </source>
</evidence>
<keyword evidence="7 10" id="KW-0949">S-adenosyl-L-methionine</keyword>
<evidence type="ECO:0000256" key="6">
    <source>
        <dbReference type="ARBA" id="ARBA00022679"/>
    </source>
</evidence>
<keyword evidence="13" id="KW-0378">Hydrolase</keyword>
<protein>
    <recommendedName>
        <fullName evidence="10">Ribosomal RNA small subunit methyltransferase E</fullName>
        <ecNumber evidence="10">2.1.1.193</ecNumber>
    </recommendedName>
</protein>
<comment type="caution">
    <text evidence="13">The sequence shown here is derived from an EMBL/GenBank/DDBJ whole genome shotgun (WGS) entry which is preliminary data.</text>
</comment>
<gene>
    <name evidence="13" type="ORF">PF021_08420</name>
</gene>
<evidence type="ECO:0000256" key="4">
    <source>
        <dbReference type="ARBA" id="ARBA00022552"/>
    </source>
</evidence>
<evidence type="ECO:0000256" key="5">
    <source>
        <dbReference type="ARBA" id="ARBA00022603"/>
    </source>
</evidence>
<dbReference type="InterPro" id="IPR029026">
    <property type="entry name" value="tRNA_m1G_MTases_N"/>
</dbReference>
<keyword evidence="5 10" id="KW-0489">Methyltransferase</keyword>
<comment type="catalytic activity">
    <reaction evidence="9 10">
        <text>uridine(1498) in 16S rRNA + S-adenosyl-L-methionine = N(3)-methyluridine(1498) in 16S rRNA + S-adenosyl-L-homocysteine + H(+)</text>
        <dbReference type="Rhea" id="RHEA:42920"/>
        <dbReference type="Rhea" id="RHEA-COMP:10283"/>
        <dbReference type="Rhea" id="RHEA-COMP:10284"/>
        <dbReference type="ChEBI" id="CHEBI:15378"/>
        <dbReference type="ChEBI" id="CHEBI:57856"/>
        <dbReference type="ChEBI" id="CHEBI:59789"/>
        <dbReference type="ChEBI" id="CHEBI:65315"/>
        <dbReference type="ChEBI" id="CHEBI:74502"/>
        <dbReference type="EC" id="2.1.1.193"/>
    </reaction>
</comment>
<evidence type="ECO:0000256" key="7">
    <source>
        <dbReference type="ARBA" id="ARBA00022691"/>
    </source>
</evidence>
<sequence>MQFLIHEESGNEIINLSGDSYNHIFKSRRTKQSQIINLRNLKDLNLYSYEIINIDRKSATLRLKNTTHIPLHNKPIGHIILAIIDIKEIEKILPFLNEINIKKLTLFYADFSQKSFTINNQRFQKILHASSEQCGRITTLEIEILNNLQEVLSLYNNLVVLDFNGEELGLLSSTDSLLIGCEGGFSDKERKMLRDKKIYSIKNANILKAQSATMYGASRFMR</sequence>
<dbReference type="PIRSF" id="PIRSF015601">
    <property type="entry name" value="MTase_slr0722"/>
    <property type="match status" value="1"/>
</dbReference>
<dbReference type="Pfam" id="PF20260">
    <property type="entry name" value="PUA_4"/>
    <property type="match status" value="1"/>
</dbReference>
<dbReference type="InterPro" id="IPR006700">
    <property type="entry name" value="RsmE"/>
</dbReference>
<evidence type="ECO:0000256" key="1">
    <source>
        <dbReference type="ARBA" id="ARBA00004496"/>
    </source>
</evidence>
<keyword evidence="3 10" id="KW-0963">Cytoplasm</keyword>
<dbReference type="PANTHER" id="PTHR30027:SF3">
    <property type="entry name" value="16S RRNA (URACIL(1498)-N(3))-METHYLTRANSFERASE"/>
    <property type="match status" value="1"/>
</dbReference>
<keyword evidence="14" id="KW-1185">Reference proteome</keyword>
<comment type="similarity">
    <text evidence="2 10">Belongs to the RNA methyltransferase RsmE family.</text>
</comment>
<evidence type="ECO:0000256" key="9">
    <source>
        <dbReference type="ARBA" id="ARBA00047944"/>
    </source>
</evidence>
<feature type="domain" description="Ribosomal RNA small subunit methyltransferase E PUA-like" evidence="12">
    <location>
        <begin position="16"/>
        <end position="63"/>
    </location>
</feature>
<reference evidence="13 14" key="1">
    <citation type="submission" date="2023-01" db="EMBL/GenBank/DDBJ databases">
        <title>Description of Helicobacter ibis sp. nov. isolated from faecal droppings of black-faced ibis (Theristicus melanopis).</title>
        <authorList>
            <person name="Lopez-Cantillo M."/>
            <person name="Vidal-Veuthey B."/>
            <person name="Mella A."/>
            <person name="De La Haba R."/>
            <person name="Collado L."/>
        </authorList>
    </citation>
    <scope>NUCLEOTIDE SEQUENCE [LARGE SCALE GENOMIC DNA]</scope>
    <source>
        <strain evidence="13 14">A82</strain>
    </source>
</reference>
<evidence type="ECO:0000313" key="13">
    <source>
        <dbReference type="EMBL" id="MDA3969683.1"/>
    </source>
</evidence>
<dbReference type="InterPro" id="IPR046887">
    <property type="entry name" value="RsmE_PUA-like"/>
</dbReference>
<accession>A0ABT4VG58</accession>
<dbReference type="EMBL" id="JAQHXR010000009">
    <property type="protein sequence ID" value="MDA3969683.1"/>
    <property type="molecule type" value="Genomic_DNA"/>
</dbReference>
<name>A0ABT4VG58_9HELI</name>
<dbReference type="Proteomes" id="UP001210261">
    <property type="component" value="Unassembled WGS sequence"/>
</dbReference>
<evidence type="ECO:0000259" key="12">
    <source>
        <dbReference type="Pfam" id="PF20260"/>
    </source>
</evidence>
<evidence type="ECO:0000313" key="14">
    <source>
        <dbReference type="Proteomes" id="UP001210261"/>
    </source>
</evidence>
<dbReference type="NCBIfam" id="NF008695">
    <property type="entry name" value="PRK11713.3-3"/>
    <property type="match status" value="1"/>
</dbReference>
<comment type="subcellular location">
    <subcellularLocation>
        <location evidence="1 10">Cytoplasm</location>
    </subcellularLocation>
</comment>
<dbReference type="SUPFAM" id="SSF75217">
    <property type="entry name" value="alpha/beta knot"/>
    <property type="match status" value="1"/>
</dbReference>
<feature type="domain" description="Ribosomal RNA small subunit methyltransferase E methyltransferase" evidence="11">
    <location>
        <begin position="78"/>
        <end position="219"/>
    </location>
</feature>
<evidence type="ECO:0000259" key="11">
    <source>
        <dbReference type="Pfam" id="PF04452"/>
    </source>
</evidence>
<proteinExistence type="inferred from homology"/>
<dbReference type="Gene3D" id="3.40.1280.10">
    <property type="match status" value="1"/>
</dbReference>
<dbReference type="GO" id="GO:0032259">
    <property type="term" value="P:methylation"/>
    <property type="evidence" value="ECO:0007669"/>
    <property type="project" value="UniProtKB-KW"/>
</dbReference>
<dbReference type="EC" id="2.1.1.193" evidence="10"/>
<evidence type="ECO:0000256" key="2">
    <source>
        <dbReference type="ARBA" id="ARBA00005528"/>
    </source>
</evidence>
<organism evidence="13 14">
    <name type="scientific">Helicobacter ibis</name>
    <dbReference type="NCBI Taxonomy" id="2962633"/>
    <lineage>
        <taxon>Bacteria</taxon>
        <taxon>Pseudomonadati</taxon>
        <taxon>Campylobacterota</taxon>
        <taxon>Epsilonproteobacteria</taxon>
        <taxon>Campylobacterales</taxon>
        <taxon>Helicobacteraceae</taxon>
        <taxon>Helicobacter</taxon>
    </lineage>
</organism>
<dbReference type="Pfam" id="PF04452">
    <property type="entry name" value="Methyltrans_RNA"/>
    <property type="match status" value="1"/>
</dbReference>
<dbReference type="InterPro" id="IPR046886">
    <property type="entry name" value="RsmE_MTase_dom"/>
</dbReference>
<dbReference type="GO" id="GO:0016798">
    <property type="term" value="F:hydrolase activity, acting on glycosyl bonds"/>
    <property type="evidence" value="ECO:0007669"/>
    <property type="project" value="UniProtKB-KW"/>
</dbReference>
<comment type="function">
    <text evidence="8 10">Specifically methylates the N3 position of the uracil ring of uridine 1498 (m3U1498) in 16S rRNA. Acts on the fully assembled 30S ribosomal subunit.</text>
</comment>
<keyword evidence="13" id="KW-0326">Glycosidase</keyword>
<dbReference type="InterPro" id="IPR029028">
    <property type="entry name" value="Alpha/beta_knot_MTases"/>
</dbReference>
<dbReference type="NCBIfam" id="TIGR00046">
    <property type="entry name" value="RsmE family RNA methyltransferase"/>
    <property type="match status" value="1"/>
</dbReference>